<evidence type="ECO:0000256" key="2">
    <source>
        <dbReference type="ARBA" id="ARBA00004532"/>
    </source>
</evidence>
<dbReference type="GO" id="GO:0015267">
    <property type="term" value="F:channel activity"/>
    <property type="evidence" value="ECO:0007669"/>
    <property type="project" value="InterPro"/>
</dbReference>
<reference evidence="8" key="2">
    <citation type="submission" date="2025-04" db="UniProtKB">
        <authorList>
            <consortium name="RefSeq"/>
        </authorList>
    </citation>
    <scope>IDENTIFICATION</scope>
</reference>
<dbReference type="Ensembl" id="ENSSPAT00000014758.1">
    <property type="protein sequence ID" value="ENSSPAP00000014514.1"/>
    <property type="gene ID" value="ENSSPAG00000010980.1"/>
</dbReference>
<evidence type="ECO:0000256" key="4">
    <source>
        <dbReference type="ARBA" id="ARBA00023298"/>
    </source>
</evidence>
<protein>
    <submittedName>
        <fullName evidence="6 8">Hemolytic toxin Avt-1-like</fullName>
    </submittedName>
</protein>
<dbReference type="PANTHER" id="PTHR40388:SF2">
    <property type="entry name" value="ACTINOPORIN-LIKE PROTEIN"/>
    <property type="match status" value="1"/>
</dbReference>
<dbReference type="OrthoDB" id="2304600at2759"/>
<organism evidence="6">
    <name type="scientific">Stegastes partitus</name>
    <name type="common">bicolor damselfish</name>
    <dbReference type="NCBI Taxonomy" id="144197"/>
    <lineage>
        <taxon>Eukaryota</taxon>
        <taxon>Metazoa</taxon>
        <taxon>Chordata</taxon>
        <taxon>Craniata</taxon>
        <taxon>Vertebrata</taxon>
        <taxon>Euteleostomi</taxon>
        <taxon>Actinopterygii</taxon>
        <taxon>Neopterygii</taxon>
        <taxon>Teleostei</taxon>
        <taxon>Neoteleostei</taxon>
        <taxon>Acanthomorphata</taxon>
        <taxon>Ovalentaria</taxon>
        <taxon>Pomacentridae</taxon>
        <taxon>Stegastes</taxon>
    </lineage>
</organism>
<gene>
    <name evidence="8" type="primary">LOC103367386</name>
</gene>
<dbReference type="InterPro" id="IPR009104">
    <property type="entry name" value="Anemon_actinoporin-like"/>
</dbReference>
<keyword evidence="4" id="KW-1053">Target membrane</keyword>
<evidence type="ECO:0000256" key="3">
    <source>
        <dbReference type="ARBA" id="ARBA00022537"/>
    </source>
</evidence>
<dbReference type="Proteomes" id="UP000694891">
    <property type="component" value="Unplaced"/>
</dbReference>
<dbReference type="GO" id="GO:0046931">
    <property type="term" value="P:pore complex assembly"/>
    <property type="evidence" value="ECO:0007669"/>
    <property type="project" value="InterPro"/>
</dbReference>
<dbReference type="GO" id="GO:0051715">
    <property type="term" value="P:cytolysis in another organism"/>
    <property type="evidence" value="ECO:0007669"/>
    <property type="project" value="InterPro"/>
</dbReference>
<reference evidence="6" key="1">
    <citation type="submission" date="2023-09" db="UniProtKB">
        <authorList>
            <consortium name="Ensembl"/>
        </authorList>
    </citation>
    <scope>IDENTIFICATION</scope>
</reference>
<dbReference type="InterPro" id="IPR015926">
    <property type="entry name" value="Cytolysin/lectin"/>
</dbReference>
<keyword evidence="7" id="KW-1185">Reference proteome</keyword>
<keyword evidence="4" id="KW-0472">Membrane</keyword>
<dbReference type="GeneID" id="103367386"/>
<evidence type="ECO:0000313" key="8">
    <source>
        <dbReference type="RefSeq" id="XP_008293614.1"/>
    </source>
</evidence>
<sequence>MSESAEALAANQTSRRNITIEITNVTGKYCLIDPKVYLESGDIHSPPQPTVRPQRTEVCNFDKIKGKAEGAVGILTYDLFERHSNGAQEILAIMFSVPHNYNVYKNWLAMGVYPKGTECDEKLYKQMYNDESNGTNFVRRESDGSDLTFEGVNVDVKATMSPLGKSMMKVEVWEKLFSPGLRQQY</sequence>
<dbReference type="InterPro" id="IPR050677">
    <property type="entry name" value="Actinoporin_PFT"/>
</dbReference>
<evidence type="ECO:0000256" key="1">
    <source>
        <dbReference type="ARBA" id="ARBA00004175"/>
    </source>
</evidence>
<comment type="subcellular location">
    <subcellularLocation>
        <location evidence="2">Nematocyst</location>
    </subcellularLocation>
    <subcellularLocation>
        <location evidence="1">Target cell membrane</location>
    </subcellularLocation>
</comment>
<dbReference type="GO" id="GO:0046930">
    <property type="term" value="C:pore complex"/>
    <property type="evidence" value="ECO:0007669"/>
    <property type="project" value="InterPro"/>
</dbReference>
<dbReference type="PANTHER" id="PTHR40388">
    <property type="entry name" value="BRYOPORIN"/>
    <property type="match status" value="1"/>
</dbReference>
<dbReference type="Pfam" id="PF06369">
    <property type="entry name" value="Anemone_cytotox"/>
    <property type="match status" value="1"/>
</dbReference>
<evidence type="ECO:0000313" key="7">
    <source>
        <dbReference type="Proteomes" id="UP000694891"/>
    </source>
</evidence>
<dbReference type="GO" id="GO:0042151">
    <property type="term" value="C:nematocyst"/>
    <property type="evidence" value="ECO:0007669"/>
    <property type="project" value="UniProtKB-SubCell"/>
</dbReference>
<name>A0A3B5A9C2_9TELE</name>
<dbReference type="GO" id="GO:0044218">
    <property type="term" value="C:other organism cell membrane"/>
    <property type="evidence" value="ECO:0007669"/>
    <property type="project" value="UniProtKB-KW"/>
</dbReference>
<evidence type="ECO:0000256" key="5">
    <source>
        <dbReference type="ARBA" id="ARBA00023331"/>
    </source>
</evidence>
<dbReference type="SUPFAM" id="SSF63724">
    <property type="entry name" value="Cytolysin/lectin"/>
    <property type="match status" value="1"/>
</dbReference>
<evidence type="ECO:0000313" key="6">
    <source>
        <dbReference type="Ensembl" id="ENSSPAP00000014514.1"/>
    </source>
</evidence>
<dbReference type="STRING" id="144197.ENSSPAP00000014514"/>
<proteinExistence type="predicted"/>
<keyword evidence="3" id="KW-1052">Target cell membrane</keyword>
<dbReference type="GeneTree" id="ENSGT00940000164286"/>
<dbReference type="AlphaFoldDB" id="A0A3B5A9C2"/>
<dbReference type="Gene3D" id="2.60.270.20">
    <property type="entry name" value="Cytolysin/lectin"/>
    <property type="match status" value="1"/>
</dbReference>
<dbReference type="RefSeq" id="XP_008293614.1">
    <property type="nucleotide sequence ID" value="XM_008295392.1"/>
</dbReference>
<accession>A0A3B5A9C2</accession>
<dbReference type="GO" id="GO:0006812">
    <property type="term" value="P:monoatomic cation transport"/>
    <property type="evidence" value="ECO:0007669"/>
    <property type="project" value="InterPro"/>
</dbReference>
<keyword evidence="5" id="KW-0166">Nematocyst</keyword>